<evidence type="ECO:0000256" key="1">
    <source>
        <dbReference type="ARBA" id="ARBA00022692"/>
    </source>
</evidence>
<dbReference type="PROSITE" id="PS50850">
    <property type="entry name" value="MFS"/>
    <property type="match status" value="1"/>
</dbReference>
<feature type="transmembrane region" description="Helical" evidence="4">
    <location>
        <begin position="34"/>
        <end position="54"/>
    </location>
</feature>
<feature type="transmembrane region" description="Helical" evidence="4">
    <location>
        <begin position="369"/>
        <end position="391"/>
    </location>
</feature>
<feature type="transmembrane region" description="Helical" evidence="4">
    <location>
        <begin position="341"/>
        <end position="363"/>
    </location>
</feature>
<dbReference type="SUPFAM" id="SSF103473">
    <property type="entry name" value="MFS general substrate transporter"/>
    <property type="match status" value="1"/>
</dbReference>
<dbReference type="Gene3D" id="1.20.1250.20">
    <property type="entry name" value="MFS general substrate transporter like domains"/>
    <property type="match status" value="2"/>
</dbReference>
<dbReference type="AlphaFoldDB" id="A0A1I4WYB3"/>
<evidence type="ECO:0000256" key="3">
    <source>
        <dbReference type="ARBA" id="ARBA00023136"/>
    </source>
</evidence>
<feature type="transmembrane region" description="Helical" evidence="4">
    <location>
        <begin position="212"/>
        <end position="231"/>
    </location>
</feature>
<keyword evidence="1 4" id="KW-0812">Transmembrane</keyword>
<dbReference type="OrthoDB" id="9803985at2"/>
<keyword evidence="7" id="KW-1185">Reference proteome</keyword>
<keyword evidence="2 4" id="KW-1133">Transmembrane helix</keyword>
<dbReference type="Pfam" id="PF07690">
    <property type="entry name" value="MFS_1"/>
    <property type="match status" value="2"/>
</dbReference>
<sequence length="404" mass="41298">MATSGSGRPRIPGSVWALGFVSLFTDVGSEMVHSLLPVLLAGGLGASALTIGLIEGAAESLVLITKVFSGYISDAFGKRKPLVLFGYGLAAAVKPLFPLAGSIGTIVTARLLDRFGKGVRGAPRDALIADVTPEAVRGAAFGLRQSMDTVGAVVGPLLAVGLMALLLGDIHAVLWFAVLPGLVAVALIVLFVREPSTPHRAARLPITRAGLASLGAPFWKVVVVGGLLSLARFSEAFLILRGAQLGLSNTLVPLIFVTMSVVYTVSAWPVGVLSDRWSRRGLFGTGLLVLVAADAALAMAGGPLGAFLGAALWGLHMGMTQGLLSALIADTVPSSWRGTGFGVFSLVSGIALLVASIAAGALWDAYGSSMTFLAGGVFALLTLAALLILGVGRRPPLSSIQSAQ</sequence>
<feature type="transmembrane region" description="Helical" evidence="4">
    <location>
        <begin position="282"/>
        <end position="300"/>
    </location>
</feature>
<evidence type="ECO:0000256" key="2">
    <source>
        <dbReference type="ARBA" id="ARBA00022989"/>
    </source>
</evidence>
<dbReference type="EMBL" id="FOVF01000006">
    <property type="protein sequence ID" value="SFN18415.1"/>
    <property type="molecule type" value="Genomic_DNA"/>
</dbReference>
<dbReference type="GO" id="GO:0022857">
    <property type="term" value="F:transmembrane transporter activity"/>
    <property type="evidence" value="ECO:0007669"/>
    <property type="project" value="InterPro"/>
</dbReference>
<reference evidence="6 7" key="1">
    <citation type="submission" date="2016-10" db="EMBL/GenBank/DDBJ databases">
        <authorList>
            <person name="de Groot N.N."/>
        </authorList>
    </citation>
    <scope>NUCLEOTIDE SEQUENCE [LARGE SCALE GENOMIC DNA]</scope>
    <source>
        <strain evidence="6 7">CGMCC 1.7659</strain>
    </source>
</reference>
<dbReference type="InterPro" id="IPR020846">
    <property type="entry name" value="MFS_dom"/>
</dbReference>
<evidence type="ECO:0000256" key="4">
    <source>
        <dbReference type="SAM" id="Phobius"/>
    </source>
</evidence>
<dbReference type="InterPro" id="IPR011701">
    <property type="entry name" value="MFS"/>
</dbReference>
<keyword evidence="3 4" id="KW-0472">Membrane</keyword>
<accession>A0A1I4WYB3</accession>
<feature type="transmembrane region" description="Helical" evidence="4">
    <location>
        <begin position="149"/>
        <end position="167"/>
    </location>
</feature>
<proteinExistence type="predicted"/>
<evidence type="ECO:0000259" key="5">
    <source>
        <dbReference type="PROSITE" id="PS50850"/>
    </source>
</evidence>
<dbReference type="InterPro" id="IPR036259">
    <property type="entry name" value="MFS_trans_sf"/>
</dbReference>
<feature type="domain" description="Major facilitator superfamily (MFS) profile" evidence="5">
    <location>
        <begin position="14"/>
        <end position="394"/>
    </location>
</feature>
<name>A0A1I4WYB3_9GAMM</name>
<feature type="transmembrane region" description="Helical" evidence="4">
    <location>
        <begin position="173"/>
        <end position="192"/>
    </location>
</feature>
<dbReference type="PANTHER" id="PTHR23518">
    <property type="entry name" value="C-METHYLTRANSFERASE"/>
    <property type="match status" value="1"/>
</dbReference>
<gene>
    <name evidence="6" type="ORF">SAMN05216289_106172</name>
</gene>
<feature type="transmembrane region" description="Helical" evidence="4">
    <location>
        <begin position="306"/>
        <end position="329"/>
    </location>
</feature>
<dbReference type="CDD" id="cd17370">
    <property type="entry name" value="MFS_MJ1317_like"/>
    <property type="match status" value="1"/>
</dbReference>
<organism evidence="6 7">
    <name type="scientific">Dokdonella immobilis</name>
    <dbReference type="NCBI Taxonomy" id="578942"/>
    <lineage>
        <taxon>Bacteria</taxon>
        <taxon>Pseudomonadati</taxon>
        <taxon>Pseudomonadota</taxon>
        <taxon>Gammaproteobacteria</taxon>
        <taxon>Lysobacterales</taxon>
        <taxon>Rhodanobacteraceae</taxon>
        <taxon>Dokdonella</taxon>
    </lineage>
</organism>
<evidence type="ECO:0000313" key="6">
    <source>
        <dbReference type="EMBL" id="SFN18415.1"/>
    </source>
</evidence>
<dbReference type="PANTHER" id="PTHR23518:SF2">
    <property type="entry name" value="MAJOR FACILITATOR SUPERFAMILY TRANSPORTER"/>
    <property type="match status" value="1"/>
</dbReference>
<feature type="transmembrane region" description="Helical" evidence="4">
    <location>
        <begin position="251"/>
        <end position="270"/>
    </location>
</feature>
<protein>
    <submittedName>
        <fullName evidence="6">Predicted arabinose efflux permease, MFS family</fullName>
    </submittedName>
</protein>
<dbReference type="RefSeq" id="WP_092406383.1">
    <property type="nucleotide sequence ID" value="NZ_FOVF01000006.1"/>
</dbReference>
<evidence type="ECO:0000313" key="7">
    <source>
        <dbReference type="Proteomes" id="UP000198575"/>
    </source>
</evidence>
<dbReference type="Proteomes" id="UP000198575">
    <property type="component" value="Unassembled WGS sequence"/>
</dbReference>
<dbReference type="STRING" id="578942.SAMN05216289_106172"/>